<keyword evidence="2" id="KW-1185">Reference proteome</keyword>
<accession>A0ABZ2IIA8</accession>
<sequence length="218" mass="25220">MKQLIENFKKLYPPYVSEVTSICIEEKENQSKAHVTFDRLNIQGVDGFEISNQIIKAANSLYEKVTQKKLLRRDCDGIFLTEKEGKTYLFLCELKSKFTVSEIASAKDQIIGSYLKLHALLSLLQVYKQEELVIRGIIASFSPTDEMLSFMSKEMENDQGAIRFCYQLNRDAFYQMPKEKCLGYYDPLCMRGIDIHYIPVQNQTSEYTVQLADLFAKE</sequence>
<dbReference type="Proteomes" id="UP001320603">
    <property type="component" value="Chromosome"/>
</dbReference>
<evidence type="ECO:0000313" key="2">
    <source>
        <dbReference type="Proteomes" id="UP001320603"/>
    </source>
</evidence>
<reference evidence="1 2" key="1">
    <citation type="submission" date="2024-02" db="EMBL/GenBank/DDBJ databases">
        <title>Whole genome sequencing of Parabacteroides sp. AD58.</title>
        <authorList>
            <person name="Chaplin A.V."/>
            <person name="Pikina A.P."/>
            <person name="Sokolova S.R."/>
            <person name="Korostin D.O."/>
            <person name="Efimov B.A."/>
        </authorList>
    </citation>
    <scope>NUCLEOTIDE SEQUENCE [LARGE SCALE GENOMIC DNA]</scope>
    <source>
        <strain evidence="1 2">AD58</strain>
    </source>
</reference>
<evidence type="ECO:0000313" key="1">
    <source>
        <dbReference type="EMBL" id="WWV65775.1"/>
    </source>
</evidence>
<protein>
    <recommendedName>
        <fullName evidence="3">DUF1837 domain-containing protein</fullName>
    </recommendedName>
</protein>
<proteinExistence type="predicted"/>
<name>A0ABZ2IIA8_9BACT</name>
<dbReference type="RefSeq" id="WP_251968436.1">
    <property type="nucleotide sequence ID" value="NZ_CP146284.1"/>
</dbReference>
<organism evidence="1 2">
    <name type="scientific">Parabacteroides absconsus</name>
    <dbReference type="NCBI Taxonomy" id="2951805"/>
    <lineage>
        <taxon>Bacteria</taxon>
        <taxon>Pseudomonadati</taxon>
        <taxon>Bacteroidota</taxon>
        <taxon>Bacteroidia</taxon>
        <taxon>Bacteroidales</taxon>
        <taxon>Tannerellaceae</taxon>
        <taxon>Parabacteroides</taxon>
    </lineage>
</organism>
<gene>
    <name evidence="1" type="ORF">NEE14_012320</name>
</gene>
<dbReference type="EMBL" id="CP146284">
    <property type="protein sequence ID" value="WWV65775.1"/>
    <property type="molecule type" value="Genomic_DNA"/>
</dbReference>
<evidence type="ECO:0008006" key="3">
    <source>
        <dbReference type="Google" id="ProtNLM"/>
    </source>
</evidence>